<evidence type="ECO:0000313" key="2">
    <source>
        <dbReference type="EMBL" id="SVE30432.1"/>
    </source>
</evidence>
<dbReference type="InterPro" id="IPR036551">
    <property type="entry name" value="Flavin_trans-like"/>
</dbReference>
<sequence>MYQKHIVLGVTGSISCYKALEIASKLVQAGAYVDVALTQSATEFIQPLAFKALTNRQPYVNMFDLNAKDGES</sequence>
<dbReference type="GO" id="GO:0003824">
    <property type="term" value="F:catalytic activity"/>
    <property type="evidence" value="ECO:0007669"/>
    <property type="project" value="InterPro"/>
</dbReference>
<protein>
    <recommendedName>
        <fullName evidence="1">Flavoprotein domain-containing protein</fullName>
    </recommendedName>
</protein>
<dbReference type="PROSITE" id="PS51257">
    <property type="entry name" value="PROKAR_LIPOPROTEIN"/>
    <property type="match status" value="1"/>
</dbReference>
<dbReference type="SUPFAM" id="SSF52507">
    <property type="entry name" value="Homo-oligomeric flavin-containing Cys decarboxylases, HFCD"/>
    <property type="match status" value="1"/>
</dbReference>
<name>A0A383CE00_9ZZZZ</name>
<dbReference type="InterPro" id="IPR003382">
    <property type="entry name" value="Flavoprotein"/>
</dbReference>
<feature type="non-terminal residue" evidence="2">
    <location>
        <position position="72"/>
    </location>
</feature>
<dbReference type="Pfam" id="PF02441">
    <property type="entry name" value="Flavoprotein"/>
    <property type="match status" value="1"/>
</dbReference>
<gene>
    <name evidence="2" type="ORF">METZ01_LOCUS483286</name>
</gene>
<proteinExistence type="predicted"/>
<feature type="domain" description="Flavoprotein" evidence="1">
    <location>
        <begin position="4"/>
        <end position="52"/>
    </location>
</feature>
<reference evidence="2" key="1">
    <citation type="submission" date="2018-05" db="EMBL/GenBank/DDBJ databases">
        <authorList>
            <person name="Lanie J.A."/>
            <person name="Ng W.-L."/>
            <person name="Kazmierczak K.M."/>
            <person name="Andrzejewski T.M."/>
            <person name="Davidsen T.M."/>
            <person name="Wayne K.J."/>
            <person name="Tettelin H."/>
            <person name="Glass J.I."/>
            <person name="Rusch D."/>
            <person name="Podicherti R."/>
            <person name="Tsui H.-C.T."/>
            <person name="Winkler M.E."/>
        </authorList>
    </citation>
    <scope>NUCLEOTIDE SEQUENCE</scope>
</reference>
<dbReference type="Gene3D" id="3.40.50.1950">
    <property type="entry name" value="Flavin prenyltransferase-like"/>
    <property type="match status" value="1"/>
</dbReference>
<organism evidence="2">
    <name type="scientific">marine metagenome</name>
    <dbReference type="NCBI Taxonomy" id="408172"/>
    <lineage>
        <taxon>unclassified sequences</taxon>
        <taxon>metagenomes</taxon>
        <taxon>ecological metagenomes</taxon>
    </lineage>
</organism>
<accession>A0A383CE00</accession>
<evidence type="ECO:0000259" key="1">
    <source>
        <dbReference type="Pfam" id="PF02441"/>
    </source>
</evidence>
<dbReference type="EMBL" id="UINC01208065">
    <property type="protein sequence ID" value="SVE30432.1"/>
    <property type="molecule type" value="Genomic_DNA"/>
</dbReference>
<dbReference type="AlphaFoldDB" id="A0A383CE00"/>